<comment type="subcellular location">
    <subcellularLocation>
        <location evidence="2">Cytoplasm</location>
    </subcellularLocation>
    <subcellularLocation>
        <location evidence="1 11">Nucleus</location>
    </subcellularLocation>
</comment>
<proteinExistence type="inferred from homology"/>
<dbReference type="SUPFAM" id="SSF50182">
    <property type="entry name" value="Sm-like ribonucleoproteins"/>
    <property type="match status" value="1"/>
</dbReference>
<dbReference type="Gene3D" id="2.30.30.100">
    <property type="match status" value="1"/>
</dbReference>
<dbReference type="PROSITE" id="PS52002">
    <property type="entry name" value="SM"/>
    <property type="match status" value="1"/>
</dbReference>
<dbReference type="EMBL" id="BTGC01000008">
    <property type="protein sequence ID" value="GMM53353.1"/>
    <property type="molecule type" value="Genomic_DNA"/>
</dbReference>
<name>A0AAV5RRK8_STABA</name>
<dbReference type="Proteomes" id="UP001362899">
    <property type="component" value="Unassembled WGS sequence"/>
</dbReference>
<reference evidence="13 14" key="1">
    <citation type="journal article" date="2023" name="Elife">
        <title>Identification of key yeast species and microbe-microbe interactions impacting larval growth of Drosophila in the wild.</title>
        <authorList>
            <person name="Mure A."/>
            <person name="Sugiura Y."/>
            <person name="Maeda R."/>
            <person name="Honda K."/>
            <person name="Sakurai N."/>
            <person name="Takahashi Y."/>
            <person name="Watada M."/>
            <person name="Katoh T."/>
            <person name="Gotoh A."/>
            <person name="Gotoh Y."/>
            <person name="Taniguchi I."/>
            <person name="Nakamura K."/>
            <person name="Hayashi T."/>
            <person name="Katayama T."/>
            <person name="Uemura T."/>
            <person name="Hattori Y."/>
        </authorList>
    </citation>
    <scope>NUCLEOTIDE SEQUENCE [LARGE SCALE GENOMIC DNA]</scope>
    <source>
        <strain evidence="13 14">SB-73</strain>
    </source>
</reference>
<evidence type="ECO:0000256" key="8">
    <source>
        <dbReference type="ARBA" id="ARBA00023187"/>
    </source>
</evidence>
<dbReference type="InterPro" id="IPR001163">
    <property type="entry name" value="Sm_dom_euk/arc"/>
</dbReference>
<comment type="similarity">
    <text evidence="3 11">Belongs to the snRNP Sm proteins family.</text>
</comment>
<dbReference type="SMART" id="SM00651">
    <property type="entry name" value="Sm"/>
    <property type="match status" value="1"/>
</dbReference>
<comment type="caution">
    <text evidence="13">The sequence shown here is derived from an EMBL/GenBank/DDBJ whole genome shotgun (WGS) entry which is preliminary data.</text>
</comment>
<accession>A0AAV5RRK8</accession>
<protein>
    <recommendedName>
        <fullName evidence="11">Small nuclear ribonucleoprotein E</fullName>
        <shortName evidence="11">snRNP-E</shortName>
    </recommendedName>
    <alternativeName>
        <fullName evidence="11">Sm protein E</fullName>
    </alternativeName>
</protein>
<dbReference type="Pfam" id="PF01423">
    <property type="entry name" value="LSM"/>
    <property type="match status" value="1"/>
</dbReference>
<keyword evidence="7 11" id="KW-0694">RNA-binding</keyword>
<dbReference type="GO" id="GO:0005682">
    <property type="term" value="C:U5 snRNP"/>
    <property type="evidence" value="ECO:0007669"/>
    <property type="project" value="UniProtKB-UniRule"/>
</dbReference>
<feature type="domain" description="Sm" evidence="12">
    <location>
        <begin position="18"/>
        <end position="90"/>
    </location>
</feature>
<keyword evidence="5 11" id="KW-0507">mRNA processing</keyword>
<evidence type="ECO:0000256" key="11">
    <source>
        <dbReference type="RuleBase" id="RU365053"/>
    </source>
</evidence>
<dbReference type="GO" id="GO:0005685">
    <property type="term" value="C:U1 snRNP"/>
    <property type="evidence" value="ECO:0007669"/>
    <property type="project" value="UniProtKB-UniRule"/>
</dbReference>
<evidence type="ECO:0000256" key="5">
    <source>
        <dbReference type="ARBA" id="ARBA00022664"/>
    </source>
</evidence>
<dbReference type="GO" id="GO:0046540">
    <property type="term" value="C:U4/U6 x U5 tri-snRNP complex"/>
    <property type="evidence" value="ECO:0007669"/>
    <property type="project" value="UniProtKB-UniRule"/>
</dbReference>
<keyword evidence="9 11" id="KW-0539">Nucleus</keyword>
<evidence type="ECO:0000256" key="10">
    <source>
        <dbReference type="ARBA" id="ARBA00023274"/>
    </source>
</evidence>
<keyword evidence="8 11" id="KW-0508">mRNA splicing</keyword>
<keyword evidence="10 11" id="KW-0687">Ribonucleoprotein</keyword>
<sequence length="90" mass="9848">MQSQASPKTPSGKTVPPINVLFLFMEKRAKVKVLLAEEPKSSVSGILTGFDEYMNLVLSEAEQIDHKTGEVRKLGSMLLKGDCVSMISHV</sequence>
<keyword evidence="6 11" id="KW-0747">Spliceosome</keyword>
<dbReference type="InterPro" id="IPR027078">
    <property type="entry name" value="snRNP-E"/>
</dbReference>
<gene>
    <name evidence="13" type="ORF">DASB73_043160</name>
</gene>
<evidence type="ECO:0000256" key="2">
    <source>
        <dbReference type="ARBA" id="ARBA00004496"/>
    </source>
</evidence>
<evidence type="ECO:0000256" key="6">
    <source>
        <dbReference type="ARBA" id="ARBA00022728"/>
    </source>
</evidence>
<organism evidence="13 14">
    <name type="scientific">Starmerella bacillaris</name>
    <name type="common">Yeast</name>
    <name type="synonym">Candida zemplinina</name>
    <dbReference type="NCBI Taxonomy" id="1247836"/>
    <lineage>
        <taxon>Eukaryota</taxon>
        <taxon>Fungi</taxon>
        <taxon>Dikarya</taxon>
        <taxon>Ascomycota</taxon>
        <taxon>Saccharomycotina</taxon>
        <taxon>Dipodascomycetes</taxon>
        <taxon>Dipodascales</taxon>
        <taxon>Trichomonascaceae</taxon>
        <taxon>Starmerella</taxon>
    </lineage>
</organism>
<evidence type="ECO:0000256" key="4">
    <source>
        <dbReference type="ARBA" id="ARBA00022490"/>
    </source>
</evidence>
<evidence type="ECO:0000256" key="1">
    <source>
        <dbReference type="ARBA" id="ARBA00004123"/>
    </source>
</evidence>
<dbReference type="GO" id="GO:0005737">
    <property type="term" value="C:cytoplasm"/>
    <property type="evidence" value="ECO:0007669"/>
    <property type="project" value="UniProtKB-SubCell"/>
</dbReference>
<evidence type="ECO:0000259" key="12">
    <source>
        <dbReference type="PROSITE" id="PS52002"/>
    </source>
</evidence>
<dbReference type="CDD" id="cd01718">
    <property type="entry name" value="Sm_E"/>
    <property type="match status" value="1"/>
</dbReference>
<evidence type="ECO:0000313" key="13">
    <source>
        <dbReference type="EMBL" id="GMM53353.1"/>
    </source>
</evidence>
<evidence type="ECO:0000256" key="3">
    <source>
        <dbReference type="ARBA" id="ARBA00006850"/>
    </source>
</evidence>
<dbReference type="InterPro" id="IPR047575">
    <property type="entry name" value="Sm"/>
</dbReference>
<dbReference type="AlphaFoldDB" id="A0AAV5RRK8"/>
<evidence type="ECO:0000313" key="14">
    <source>
        <dbReference type="Proteomes" id="UP001362899"/>
    </source>
</evidence>
<dbReference type="GO" id="GO:0005681">
    <property type="term" value="C:spliceosomal complex"/>
    <property type="evidence" value="ECO:0007669"/>
    <property type="project" value="UniProtKB-KW"/>
</dbReference>
<keyword evidence="4" id="KW-0963">Cytoplasm</keyword>
<dbReference type="GO" id="GO:0005686">
    <property type="term" value="C:U2 snRNP"/>
    <property type="evidence" value="ECO:0007669"/>
    <property type="project" value="UniProtKB-UniRule"/>
</dbReference>
<dbReference type="PANTHER" id="PTHR11193">
    <property type="entry name" value="SMALL NUCLEAR RIBONUCLEOPROTEIN E"/>
    <property type="match status" value="1"/>
</dbReference>
<dbReference type="GO" id="GO:0000387">
    <property type="term" value="P:spliceosomal snRNP assembly"/>
    <property type="evidence" value="ECO:0007669"/>
    <property type="project" value="UniProtKB-UniRule"/>
</dbReference>
<evidence type="ECO:0000256" key="9">
    <source>
        <dbReference type="ARBA" id="ARBA00023242"/>
    </source>
</evidence>
<dbReference type="GO" id="GO:0005687">
    <property type="term" value="C:U4 snRNP"/>
    <property type="evidence" value="ECO:0007669"/>
    <property type="project" value="UniProtKB-UniRule"/>
</dbReference>
<dbReference type="InterPro" id="IPR010920">
    <property type="entry name" value="LSM_dom_sf"/>
</dbReference>
<evidence type="ECO:0000256" key="7">
    <source>
        <dbReference type="ARBA" id="ARBA00022884"/>
    </source>
</evidence>
<keyword evidence="14" id="KW-1185">Reference proteome</keyword>
<dbReference type="GO" id="GO:0003723">
    <property type="term" value="F:RNA binding"/>
    <property type="evidence" value="ECO:0007669"/>
    <property type="project" value="UniProtKB-KW"/>
</dbReference>
<comment type="function">
    <text evidence="11">Involved in pre-mRNA splicing. Binds and is required for the stability of snRNA U1, U2, U4 and U5 which contain a highly conserved structural motif called the Sm binding site. Involved in cap modification.</text>
</comment>